<evidence type="ECO:0000313" key="5">
    <source>
        <dbReference type="Proteomes" id="UP000214365"/>
    </source>
</evidence>
<dbReference type="STRING" id="1441469.A0A225AJH7"/>
<evidence type="ECO:0000256" key="3">
    <source>
        <dbReference type="ARBA" id="ARBA00023002"/>
    </source>
</evidence>
<reference evidence="4 5" key="1">
    <citation type="submission" date="2015-06" db="EMBL/GenBank/DDBJ databases">
        <title>Talaromyces atroroseus IBT 11181 draft genome.</title>
        <authorList>
            <person name="Rasmussen K.B."/>
            <person name="Rasmussen S."/>
            <person name="Petersen B."/>
            <person name="Sicheritz-Ponten T."/>
            <person name="Mortensen U.H."/>
            <person name="Thrane U."/>
        </authorList>
    </citation>
    <scope>NUCLEOTIDE SEQUENCE [LARGE SCALE GENOMIC DNA]</scope>
    <source>
        <strain evidence="4 5">IBT 11181</strain>
    </source>
</reference>
<comment type="similarity">
    <text evidence="1">Belongs to the short-chain dehydrogenases/reductases (SDR) family.</text>
</comment>
<evidence type="ECO:0008006" key="6">
    <source>
        <dbReference type="Google" id="ProtNLM"/>
    </source>
</evidence>
<keyword evidence="5" id="KW-1185">Reference proteome</keyword>
<dbReference type="OrthoDB" id="191139at2759"/>
<dbReference type="Pfam" id="PF00106">
    <property type="entry name" value="adh_short"/>
    <property type="match status" value="1"/>
</dbReference>
<dbReference type="EMBL" id="LFMY01000007">
    <property type="protein sequence ID" value="OKL59513.1"/>
    <property type="molecule type" value="Genomic_DNA"/>
</dbReference>
<organism evidence="4 5">
    <name type="scientific">Talaromyces atroroseus</name>
    <dbReference type="NCBI Taxonomy" id="1441469"/>
    <lineage>
        <taxon>Eukaryota</taxon>
        <taxon>Fungi</taxon>
        <taxon>Dikarya</taxon>
        <taxon>Ascomycota</taxon>
        <taxon>Pezizomycotina</taxon>
        <taxon>Eurotiomycetes</taxon>
        <taxon>Eurotiomycetidae</taxon>
        <taxon>Eurotiales</taxon>
        <taxon>Trichocomaceae</taxon>
        <taxon>Talaromyces</taxon>
        <taxon>Talaromyces sect. Trachyspermi</taxon>
    </lineage>
</organism>
<dbReference type="Proteomes" id="UP000214365">
    <property type="component" value="Unassembled WGS sequence"/>
</dbReference>
<keyword evidence="3" id="KW-0560">Oxidoreductase</keyword>
<dbReference type="AlphaFoldDB" id="A0A225AJH7"/>
<dbReference type="PANTHER" id="PTHR24320:SF236">
    <property type="entry name" value="SHORT-CHAIN DEHYDROGENASE-RELATED"/>
    <property type="match status" value="1"/>
</dbReference>
<evidence type="ECO:0000256" key="1">
    <source>
        <dbReference type="ARBA" id="ARBA00006484"/>
    </source>
</evidence>
<dbReference type="PANTHER" id="PTHR24320">
    <property type="entry name" value="RETINOL DEHYDROGENASE"/>
    <property type="match status" value="1"/>
</dbReference>
<dbReference type="RefSeq" id="XP_020119634.1">
    <property type="nucleotide sequence ID" value="XM_020267398.1"/>
</dbReference>
<comment type="caution">
    <text evidence="4">The sequence shown here is derived from an EMBL/GenBank/DDBJ whole genome shotgun (WGS) entry which is preliminary data.</text>
</comment>
<evidence type="ECO:0000256" key="2">
    <source>
        <dbReference type="ARBA" id="ARBA00022857"/>
    </source>
</evidence>
<dbReference type="SUPFAM" id="SSF51735">
    <property type="entry name" value="NAD(P)-binding Rossmann-fold domains"/>
    <property type="match status" value="1"/>
</dbReference>
<dbReference type="Gene3D" id="3.40.50.720">
    <property type="entry name" value="NAD(P)-binding Rossmann-like Domain"/>
    <property type="match status" value="1"/>
</dbReference>
<keyword evidence="2" id="KW-0521">NADP</keyword>
<name>A0A225AJH7_TALAT</name>
<sequence>MSLWQTMGQLCPPTPIFNEKNCPDQTGKGGYSGVGLELVKILYQKNATIYVAGRSESKAKAAIDDILSRFQTLTGKPIFLFVDLNDLTTVKPAVEEFLSSENRLDVLWNNAGVMFQPVGSTTMQGFEMQLGSNTVAPILLTKLLHPVLDRTAASAPPDLVRVCWDHSMRN</sequence>
<dbReference type="InterPro" id="IPR036291">
    <property type="entry name" value="NAD(P)-bd_dom_sf"/>
</dbReference>
<evidence type="ECO:0000313" key="4">
    <source>
        <dbReference type="EMBL" id="OKL59513.1"/>
    </source>
</evidence>
<proteinExistence type="inferred from homology"/>
<dbReference type="InterPro" id="IPR002347">
    <property type="entry name" value="SDR_fam"/>
</dbReference>
<dbReference type="GO" id="GO:0016491">
    <property type="term" value="F:oxidoreductase activity"/>
    <property type="evidence" value="ECO:0007669"/>
    <property type="project" value="UniProtKB-KW"/>
</dbReference>
<gene>
    <name evidence="4" type="ORF">UA08_05112</name>
</gene>
<accession>A0A225AJH7</accession>
<dbReference type="GeneID" id="31004868"/>
<protein>
    <recommendedName>
        <fullName evidence="6">Oxidoreductase</fullName>
    </recommendedName>
</protein>